<dbReference type="InterPro" id="IPR050121">
    <property type="entry name" value="Cytochrome_P450_monoxygenase"/>
</dbReference>
<comment type="similarity">
    <text evidence="5">Belongs to the cytochrome P450 family.</text>
</comment>
<keyword evidence="6" id="KW-0472">Membrane</keyword>
<evidence type="ECO:0000256" key="6">
    <source>
        <dbReference type="SAM" id="Phobius"/>
    </source>
</evidence>
<dbReference type="InterPro" id="IPR001128">
    <property type="entry name" value="Cyt_P450"/>
</dbReference>
<dbReference type="Gene3D" id="1.10.630.10">
    <property type="entry name" value="Cytochrome P450"/>
    <property type="match status" value="1"/>
</dbReference>
<evidence type="ECO:0000256" key="1">
    <source>
        <dbReference type="ARBA" id="ARBA00001971"/>
    </source>
</evidence>
<keyword evidence="4 5" id="KW-0408">Iron</keyword>
<dbReference type="PRINTS" id="PR00463">
    <property type="entry name" value="EP450I"/>
</dbReference>
<dbReference type="Proteomes" id="UP001444661">
    <property type="component" value="Unassembled WGS sequence"/>
</dbReference>
<dbReference type="InterPro" id="IPR002401">
    <property type="entry name" value="Cyt_P450_E_grp-I"/>
</dbReference>
<dbReference type="CDD" id="cd11061">
    <property type="entry name" value="CYP67-like"/>
    <property type="match status" value="1"/>
</dbReference>
<protein>
    <recommendedName>
        <fullName evidence="9">Cytochrome P450</fullName>
    </recommendedName>
</protein>
<dbReference type="PANTHER" id="PTHR24305">
    <property type="entry name" value="CYTOCHROME P450"/>
    <property type="match status" value="1"/>
</dbReference>
<accession>A0ABR1SI40</accession>
<dbReference type="InterPro" id="IPR017972">
    <property type="entry name" value="Cyt_P450_CS"/>
</dbReference>
<evidence type="ECO:0000256" key="3">
    <source>
        <dbReference type="ARBA" id="ARBA00022723"/>
    </source>
</evidence>
<keyword evidence="5" id="KW-0560">Oxidoreductase</keyword>
<evidence type="ECO:0000313" key="7">
    <source>
        <dbReference type="EMBL" id="KAK8034001.1"/>
    </source>
</evidence>
<keyword evidence="3 5" id="KW-0479">Metal-binding</keyword>
<dbReference type="PRINTS" id="PR00385">
    <property type="entry name" value="P450"/>
</dbReference>
<keyword evidence="8" id="KW-1185">Reference proteome</keyword>
<dbReference type="SUPFAM" id="SSF48264">
    <property type="entry name" value="Cytochrome P450"/>
    <property type="match status" value="1"/>
</dbReference>
<evidence type="ECO:0000313" key="8">
    <source>
        <dbReference type="Proteomes" id="UP001444661"/>
    </source>
</evidence>
<dbReference type="InterPro" id="IPR036396">
    <property type="entry name" value="Cyt_P450_sf"/>
</dbReference>
<proteinExistence type="inferred from homology"/>
<keyword evidence="2 5" id="KW-0349">Heme</keyword>
<comment type="cofactor">
    <cofactor evidence="1">
        <name>heme</name>
        <dbReference type="ChEBI" id="CHEBI:30413"/>
    </cofactor>
</comment>
<keyword evidence="6" id="KW-0812">Transmembrane</keyword>
<reference evidence="7 8" key="1">
    <citation type="submission" date="2023-01" db="EMBL/GenBank/DDBJ databases">
        <title>Analysis of 21 Apiospora genomes using comparative genomics revels a genus with tremendous synthesis potential of carbohydrate active enzymes and secondary metabolites.</title>
        <authorList>
            <person name="Sorensen T."/>
        </authorList>
    </citation>
    <scope>NUCLEOTIDE SEQUENCE [LARGE SCALE GENOMIC DNA]</scope>
    <source>
        <strain evidence="7 8">CBS 33761</strain>
    </source>
</reference>
<evidence type="ECO:0008006" key="9">
    <source>
        <dbReference type="Google" id="ProtNLM"/>
    </source>
</evidence>
<dbReference type="EMBL" id="JAQQWK010000009">
    <property type="protein sequence ID" value="KAK8034001.1"/>
    <property type="molecule type" value="Genomic_DNA"/>
</dbReference>
<organism evidence="7 8">
    <name type="scientific">Apiospora rasikravindrae</name>
    <dbReference type="NCBI Taxonomy" id="990691"/>
    <lineage>
        <taxon>Eukaryota</taxon>
        <taxon>Fungi</taxon>
        <taxon>Dikarya</taxon>
        <taxon>Ascomycota</taxon>
        <taxon>Pezizomycotina</taxon>
        <taxon>Sordariomycetes</taxon>
        <taxon>Xylariomycetidae</taxon>
        <taxon>Amphisphaeriales</taxon>
        <taxon>Apiosporaceae</taxon>
        <taxon>Apiospora</taxon>
    </lineage>
</organism>
<dbReference type="PROSITE" id="PS00086">
    <property type="entry name" value="CYTOCHROME_P450"/>
    <property type="match status" value="1"/>
</dbReference>
<sequence>MYIINVVSPLAGYATFSLVTCIVTLVAYRFYLHPLSKYPGPAVAKLSDIYAGFYTLFGCLHLRTYLDLLQYGPVLRAGPNKLVFKSIEALQDIYNNDRITKSHVYRLTVASGKPSLFNAIDKRHHREKRKLIGHAISDKSLRAFEPTLIEQVDIFIHQLLTASRQSSPVELSDRSKQLGMDIVGFLAFGYPLKMLTSTENHFLMRGLKVGTFQNNAFMQWPLLKKLGLHHLMVCLGKKQRMQYLRSLQNMISTRVAQGRHAKRDLFSFAADYVGDSENEIGTSELFGEALFFFPAAGDTTSTAIAALFFYLSRYPEVYKKIAQEIRSSFQSSSEIRSGPQLQSCRYLRACIDEALRMTPPVAGTLWREPYANEFREEPFVVDGHVIPPGTQVGVSIYAIQHEPEYFPRPFLFRPERWLESDRETLKRMNLAFCPFSIGPRGCAGKSMAYMETSLVIAKTLWYFNFKIAGGEIGRSGEGIAGKTDGRGRVDEFQIWDSFGSTHLGPNLVFEPRGELWREIETKA</sequence>
<comment type="caution">
    <text evidence="7">The sequence shown here is derived from an EMBL/GenBank/DDBJ whole genome shotgun (WGS) entry which is preliminary data.</text>
</comment>
<dbReference type="Pfam" id="PF00067">
    <property type="entry name" value="p450"/>
    <property type="match status" value="1"/>
</dbReference>
<keyword evidence="5" id="KW-0503">Monooxygenase</keyword>
<evidence type="ECO:0000256" key="5">
    <source>
        <dbReference type="RuleBase" id="RU000461"/>
    </source>
</evidence>
<feature type="transmembrane region" description="Helical" evidence="6">
    <location>
        <begin position="6"/>
        <end position="28"/>
    </location>
</feature>
<keyword evidence="6" id="KW-1133">Transmembrane helix</keyword>
<evidence type="ECO:0000256" key="4">
    <source>
        <dbReference type="ARBA" id="ARBA00023004"/>
    </source>
</evidence>
<gene>
    <name evidence="7" type="ORF">PG993_008996</name>
</gene>
<name>A0ABR1SI40_9PEZI</name>
<evidence type="ECO:0000256" key="2">
    <source>
        <dbReference type="ARBA" id="ARBA00022617"/>
    </source>
</evidence>
<dbReference type="PANTHER" id="PTHR24305:SF226">
    <property type="entry name" value="CYTOCHROME P450 MONOOXYGENASE"/>
    <property type="match status" value="1"/>
</dbReference>